<dbReference type="PANTHER" id="PTHR33877:SF1">
    <property type="entry name" value="TYPE IV METHYL-DIRECTED RESTRICTION ENZYME ECOKMCRA"/>
    <property type="match status" value="1"/>
</dbReference>
<evidence type="ECO:0000259" key="2">
    <source>
        <dbReference type="SMART" id="SM00507"/>
    </source>
</evidence>
<dbReference type="PANTHER" id="PTHR33877">
    <property type="entry name" value="SLL1193 PROTEIN"/>
    <property type="match status" value="1"/>
</dbReference>
<gene>
    <name evidence="3" type="ORF">F0345_15865</name>
</gene>
<evidence type="ECO:0000256" key="1">
    <source>
        <dbReference type="SAM" id="MobiDB-lite"/>
    </source>
</evidence>
<proteinExistence type="predicted"/>
<dbReference type="InterPro" id="IPR052892">
    <property type="entry name" value="NA-targeting_endonuclease"/>
</dbReference>
<dbReference type="EMBL" id="CP045704">
    <property type="protein sequence ID" value="QNE82401.1"/>
    <property type="molecule type" value="Genomic_DNA"/>
</dbReference>
<feature type="compositionally biased region" description="Basic and acidic residues" evidence="1">
    <location>
        <begin position="172"/>
        <end position="217"/>
    </location>
</feature>
<dbReference type="SMART" id="SM00507">
    <property type="entry name" value="HNHc"/>
    <property type="match status" value="1"/>
</dbReference>
<feature type="compositionally biased region" description="Basic and acidic residues" evidence="1">
    <location>
        <begin position="118"/>
        <end position="156"/>
    </location>
</feature>
<dbReference type="Proteomes" id="UP000515764">
    <property type="component" value="Chromosome"/>
</dbReference>
<name>A0ABX6RQB9_9ACTN</name>
<organism evidence="3 4">
    <name type="scientific">Streptomyces rutgersensis</name>
    <dbReference type="NCBI Taxonomy" id="53451"/>
    <lineage>
        <taxon>Bacteria</taxon>
        <taxon>Bacillati</taxon>
        <taxon>Actinomycetota</taxon>
        <taxon>Actinomycetes</taxon>
        <taxon>Kitasatosporales</taxon>
        <taxon>Streptomycetaceae</taxon>
        <taxon>Streptomyces</taxon>
        <taxon>Streptomyces diastaticus group</taxon>
    </lineage>
</organism>
<feature type="compositionally biased region" description="Basic residues" evidence="1">
    <location>
        <begin position="157"/>
        <end position="167"/>
    </location>
</feature>
<dbReference type="Gene3D" id="1.10.30.50">
    <property type="match status" value="1"/>
</dbReference>
<sequence>MKRHLLARSLTKEQRRRRRVWLARRFGLRCAYCYRPFTFLEQATLDHVVPFSLYRTWSFQNLMLACRPCNQAKGNRLPLSMALLLVHAANPGESTANGLAGVAWPLLARLAADRQSAAREHQWAADEHPTGVREHPGRVRDAGRDAARHARQQRERSARRREHRRSAGVREQAAREHPAGVREHLDREHPGSVREHPGRSTPDRREHPDRSPTEKRFSGRGPTAGRPPRPTGWEAA</sequence>
<dbReference type="Pfam" id="PF01844">
    <property type="entry name" value="HNH"/>
    <property type="match status" value="1"/>
</dbReference>
<keyword evidence="4" id="KW-1185">Reference proteome</keyword>
<dbReference type="RefSeq" id="WP_185393267.1">
    <property type="nucleotide sequence ID" value="NZ_CP045704.1"/>
</dbReference>
<accession>A0ABX6RQB9</accession>
<dbReference type="InterPro" id="IPR002711">
    <property type="entry name" value="HNH"/>
</dbReference>
<feature type="region of interest" description="Disordered" evidence="1">
    <location>
        <begin position="118"/>
        <end position="236"/>
    </location>
</feature>
<evidence type="ECO:0000313" key="4">
    <source>
        <dbReference type="Proteomes" id="UP000515764"/>
    </source>
</evidence>
<dbReference type="CDD" id="cd00085">
    <property type="entry name" value="HNHc"/>
    <property type="match status" value="1"/>
</dbReference>
<evidence type="ECO:0000313" key="3">
    <source>
        <dbReference type="EMBL" id="QNE82401.1"/>
    </source>
</evidence>
<dbReference type="InterPro" id="IPR003615">
    <property type="entry name" value="HNH_nuc"/>
</dbReference>
<reference evidence="4" key="1">
    <citation type="submission" date="2019-10" db="EMBL/GenBank/DDBJ databases">
        <title>Antimicrobial potential of Antarctic Bacteria.</title>
        <authorList>
            <person name="Benaud N."/>
            <person name="Edwards R.J."/>
            <person name="Ferrari B.C."/>
        </authorList>
    </citation>
    <scope>NUCLEOTIDE SEQUENCE [LARGE SCALE GENOMIC DNA]</scope>
    <source>
        <strain evidence="4">NBH77</strain>
    </source>
</reference>
<protein>
    <recommendedName>
        <fullName evidence="2">HNH nuclease domain-containing protein</fullName>
    </recommendedName>
</protein>
<feature type="domain" description="HNH nuclease" evidence="2">
    <location>
        <begin position="17"/>
        <end position="71"/>
    </location>
</feature>